<evidence type="ECO:0000313" key="3">
    <source>
        <dbReference type="Proteomes" id="UP001164459"/>
    </source>
</evidence>
<proteinExistence type="predicted"/>
<protein>
    <submittedName>
        <fullName evidence="2">Uncharacterized protein</fullName>
    </submittedName>
</protein>
<dbReference type="RefSeq" id="WP_269032320.1">
    <property type="nucleotide sequence ID" value="NZ_CP114040.1"/>
</dbReference>
<dbReference type="Proteomes" id="UP001164459">
    <property type="component" value="Chromosome"/>
</dbReference>
<feature type="region of interest" description="Disordered" evidence="1">
    <location>
        <begin position="15"/>
        <end position="65"/>
    </location>
</feature>
<evidence type="ECO:0000313" key="2">
    <source>
        <dbReference type="EMBL" id="WAS89986.1"/>
    </source>
</evidence>
<name>A0ABY7GSS4_9BACT</name>
<keyword evidence="3" id="KW-1185">Reference proteome</keyword>
<reference evidence="2" key="1">
    <citation type="submission" date="2022-11" db="EMBL/GenBank/DDBJ databases">
        <title>Minimal conservation of predation-associated metabolite biosynthetic gene clusters underscores biosynthetic potential of Myxococcota including descriptions for ten novel species: Archangium lansinium sp. nov., Myxococcus landrumus sp. nov., Nannocystis bai.</title>
        <authorList>
            <person name="Ahearne A."/>
            <person name="Stevens C."/>
            <person name="Dowd S."/>
        </authorList>
    </citation>
    <scope>NUCLEOTIDE SEQUENCE</scope>
    <source>
        <strain evidence="2">Fl3</strain>
    </source>
</reference>
<sequence>MSYKIRAAMAAIETEAAAEAAAREEDRRAADEARARDEARPEPTVPRPRHMADGTPADKAQRNFTDPESKLMMTKDGFVQGYNAQAAVDSASQVIVAEMVMAEQNDVQTLAPMLAQIKANTGRLVCTAHNLRKLLSAVGRAALAARR</sequence>
<accession>A0ABY7GSS4</accession>
<gene>
    <name evidence="2" type="ORF">O0S08_27650</name>
</gene>
<dbReference type="EMBL" id="CP114040">
    <property type="protein sequence ID" value="WAS89986.1"/>
    <property type="molecule type" value="Genomic_DNA"/>
</dbReference>
<feature type="compositionally biased region" description="Basic and acidic residues" evidence="1">
    <location>
        <begin position="21"/>
        <end position="41"/>
    </location>
</feature>
<dbReference type="PANTHER" id="PTHR33408">
    <property type="entry name" value="TRANSPOSASE"/>
    <property type="match status" value="1"/>
</dbReference>
<evidence type="ECO:0000256" key="1">
    <source>
        <dbReference type="SAM" id="MobiDB-lite"/>
    </source>
</evidence>
<organism evidence="2 3">
    <name type="scientific">Nannocystis punicea</name>
    <dbReference type="NCBI Taxonomy" id="2995304"/>
    <lineage>
        <taxon>Bacteria</taxon>
        <taxon>Pseudomonadati</taxon>
        <taxon>Myxococcota</taxon>
        <taxon>Polyangia</taxon>
        <taxon>Nannocystales</taxon>
        <taxon>Nannocystaceae</taxon>
        <taxon>Nannocystis</taxon>
    </lineage>
</organism>